<evidence type="ECO:0000256" key="6">
    <source>
        <dbReference type="ARBA" id="ARBA00047949"/>
    </source>
</evidence>
<comment type="similarity">
    <text evidence="2">Belongs to the KptA/TPT1 family.</text>
</comment>
<dbReference type="Gene3D" id="1.10.10.970">
    <property type="entry name" value="RNA 2'-phosphotransferase, Tpt1/KptA family, N-terminal domain"/>
    <property type="match status" value="1"/>
</dbReference>
<dbReference type="EC" id="2.7.1.160" evidence="3"/>
<comment type="caution">
    <text evidence="8">The sequence shown here is derived from an EMBL/GenBank/DDBJ whole genome shotgun (WGS) entry which is preliminary data.</text>
</comment>
<evidence type="ECO:0000256" key="4">
    <source>
        <dbReference type="ARBA" id="ARBA00022679"/>
    </source>
</evidence>
<organism evidence="8 9">
    <name type="scientific">Eumeta variegata</name>
    <name type="common">Bagworm moth</name>
    <name type="synonym">Eumeta japonica</name>
    <dbReference type="NCBI Taxonomy" id="151549"/>
    <lineage>
        <taxon>Eukaryota</taxon>
        <taxon>Metazoa</taxon>
        <taxon>Ecdysozoa</taxon>
        <taxon>Arthropoda</taxon>
        <taxon>Hexapoda</taxon>
        <taxon>Insecta</taxon>
        <taxon>Pterygota</taxon>
        <taxon>Neoptera</taxon>
        <taxon>Endopterygota</taxon>
        <taxon>Lepidoptera</taxon>
        <taxon>Glossata</taxon>
        <taxon>Ditrysia</taxon>
        <taxon>Tineoidea</taxon>
        <taxon>Psychidae</taxon>
        <taxon>Oiketicinae</taxon>
        <taxon>Eumeta</taxon>
    </lineage>
</organism>
<evidence type="ECO:0000256" key="2">
    <source>
        <dbReference type="ARBA" id="ARBA00009836"/>
    </source>
</evidence>
<keyword evidence="5" id="KW-0520">NAD</keyword>
<dbReference type="InterPro" id="IPR002745">
    <property type="entry name" value="Ptrans_KptA/Tpt1"/>
</dbReference>
<dbReference type="InterPro" id="IPR042080">
    <property type="entry name" value="RNA_2'-PTrans_N"/>
</dbReference>
<keyword evidence="4 8" id="KW-0808">Transferase</keyword>
<feature type="compositionally biased region" description="Polar residues" evidence="7">
    <location>
        <begin position="309"/>
        <end position="326"/>
    </location>
</feature>
<dbReference type="Proteomes" id="UP000299102">
    <property type="component" value="Unassembled WGS sequence"/>
</dbReference>
<evidence type="ECO:0000256" key="1">
    <source>
        <dbReference type="ARBA" id="ARBA00003343"/>
    </source>
</evidence>
<dbReference type="OrthoDB" id="419694at2759"/>
<evidence type="ECO:0000256" key="3">
    <source>
        <dbReference type="ARBA" id="ARBA00012007"/>
    </source>
</evidence>
<evidence type="ECO:0000256" key="5">
    <source>
        <dbReference type="ARBA" id="ARBA00023027"/>
    </source>
</evidence>
<gene>
    <name evidence="8" type="primary">trpt1</name>
    <name evidence="8" type="ORF">EVAR_44904_1</name>
</gene>
<dbReference type="STRING" id="151549.A0A4C1XKX8"/>
<dbReference type="SUPFAM" id="SSF54928">
    <property type="entry name" value="RNA-binding domain, RBD"/>
    <property type="match status" value="1"/>
</dbReference>
<proteinExistence type="inferred from homology"/>
<sequence>MTSIEAKEESDKDIVLSKFLSWLLRHAAIKEGLPMSPEGYIEVDRIIQHRSVLGKYNKSDIERVVRSNDKQRFQLRVNPNTNALEIKANQGHTIKKISDEELKVVPKRVSGHHHPCIETSEVSNALRASWVGISDGGCNGLIEGKEKYKTVVHGTLYKFWPQIKQLGLSRMQRNHIHFARGTLDDEAVISGVRKNTQIYIYVNIGQAIDDGLVFYESDNGVVLTPGNYEGHLELKYFQKVIDARSGNQRIQHEKTAQHIENMTKLTTGGQASTASPTCDVAPLTTAVATPTLPYGASAVCNSLDVPKNQRPSQQLKKNKQRISQPNYKKRDSYTTSNLVIDSPVCRDKGNATTASANGEPNSNSAVENMDPNNEITTPKQYKHKLFITGYAPYVRADDLVHACSRFGPAHCERRTVRAAIVGFASAEHAEAAVRAAARGLLFVYGTPLKAHFFIPGKDQVAPPKQKERARMLSPPEVWAGPEGRSPRPACSPSSLGR</sequence>
<dbReference type="PANTHER" id="PTHR12684:SF2">
    <property type="entry name" value="TRNA 2'-PHOSPHOTRANSFERASE 1"/>
    <property type="match status" value="1"/>
</dbReference>
<dbReference type="SUPFAM" id="SSF56399">
    <property type="entry name" value="ADP-ribosylation"/>
    <property type="match status" value="1"/>
</dbReference>
<dbReference type="GO" id="GO:0006388">
    <property type="term" value="P:tRNA splicing, via endonucleolytic cleavage and ligation"/>
    <property type="evidence" value="ECO:0007669"/>
    <property type="project" value="TreeGrafter"/>
</dbReference>
<dbReference type="AlphaFoldDB" id="A0A4C1XKX8"/>
<dbReference type="PANTHER" id="PTHR12684">
    <property type="entry name" value="PUTATIVE PHOSPHOTRANSFERASE"/>
    <property type="match status" value="1"/>
</dbReference>
<comment type="catalytic activity">
    <reaction evidence="6">
        <text>2'-phospho-[ligated tRNA] + NAD(+) = mature tRNA + ADP-alpha-D-ribose 1'',2''-cyclic phosphate + nicotinamide</text>
        <dbReference type="Rhea" id="RHEA:23324"/>
        <dbReference type="Rhea" id="RHEA-COMP:11106"/>
        <dbReference type="Rhea" id="RHEA-COMP:11107"/>
        <dbReference type="ChEBI" id="CHEBI:17154"/>
        <dbReference type="ChEBI" id="CHEBI:57540"/>
        <dbReference type="ChEBI" id="CHEBI:76596"/>
        <dbReference type="ChEBI" id="CHEBI:82883"/>
        <dbReference type="ChEBI" id="CHEBI:85027"/>
        <dbReference type="EC" id="2.7.1.160"/>
    </reaction>
</comment>
<reference evidence="8 9" key="1">
    <citation type="journal article" date="2019" name="Commun. Biol.">
        <title>The bagworm genome reveals a unique fibroin gene that provides high tensile strength.</title>
        <authorList>
            <person name="Kono N."/>
            <person name="Nakamura H."/>
            <person name="Ohtoshi R."/>
            <person name="Tomita M."/>
            <person name="Numata K."/>
            <person name="Arakawa K."/>
        </authorList>
    </citation>
    <scope>NUCLEOTIDE SEQUENCE [LARGE SCALE GENOMIC DNA]</scope>
</reference>
<accession>A0A4C1XKX8</accession>
<feature type="region of interest" description="Disordered" evidence="7">
    <location>
        <begin position="458"/>
        <end position="497"/>
    </location>
</feature>
<protein>
    <recommendedName>
        <fullName evidence="3">2'-phosphotransferase</fullName>
        <ecNumber evidence="3">2.7.1.160</ecNumber>
    </recommendedName>
</protein>
<dbReference type="InterPro" id="IPR035979">
    <property type="entry name" value="RBD_domain_sf"/>
</dbReference>
<evidence type="ECO:0000313" key="8">
    <source>
        <dbReference type="EMBL" id="GBP63803.1"/>
    </source>
</evidence>
<feature type="compositionally biased region" description="Polar residues" evidence="7">
    <location>
        <begin position="350"/>
        <end position="377"/>
    </location>
</feature>
<keyword evidence="9" id="KW-1185">Reference proteome</keyword>
<evidence type="ECO:0000256" key="7">
    <source>
        <dbReference type="SAM" id="MobiDB-lite"/>
    </source>
</evidence>
<dbReference type="Pfam" id="PF01885">
    <property type="entry name" value="PTS_2-RNA"/>
    <property type="match status" value="1"/>
</dbReference>
<dbReference type="GO" id="GO:0000215">
    <property type="term" value="F:tRNA 2'-phosphotransferase activity"/>
    <property type="evidence" value="ECO:0007669"/>
    <property type="project" value="UniProtKB-EC"/>
</dbReference>
<name>A0A4C1XKX8_EUMVA</name>
<dbReference type="InterPro" id="IPR042081">
    <property type="entry name" value="RNA_2'-PTrans_C"/>
</dbReference>
<evidence type="ECO:0000313" key="9">
    <source>
        <dbReference type="Proteomes" id="UP000299102"/>
    </source>
</evidence>
<dbReference type="Gene3D" id="3.20.170.30">
    <property type="match status" value="1"/>
</dbReference>
<comment type="function">
    <text evidence="1">Catalyzes the last step of tRNA splicing, the transfer of the splice junction 2'-phosphate from ligated tRNA to NAD to produce ADP-ribose 1''-2'' cyclic phosphate.</text>
</comment>
<dbReference type="EMBL" id="BGZK01000880">
    <property type="protein sequence ID" value="GBP63803.1"/>
    <property type="molecule type" value="Genomic_DNA"/>
</dbReference>
<dbReference type="GO" id="GO:0003676">
    <property type="term" value="F:nucleic acid binding"/>
    <property type="evidence" value="ECO:0007669"/>
    <property type="project" value="InterPro"/>
</dbReference>
<feature type="region of interest" description="Disordered" evidence="7">
    <location>
        <begin position="346"/>
        <end position="377"/>
    </location>
</feature>
<feature type="region of interest" description="Disordered" evidence="7">
    <location>
        <begin position="305"/>
        <end position="333"/>
    </location>
</feature>